<protein>
    <submittedName>
        <fullName evidence="1">Uncharacterized protein</fullName>
    </submittedName>
</protein>
<evidence type="ECO:0000313" key="2">
    <source>
        <dbReference type="Proteomes" id="UP001169764"/>
    </source>
</evidence>
<keyword evidence="2" id="KW-1185">Reference proteome</keyword>
<dbReference type="EMBL" id="JAUOTP010000010">
    <property type="protein sequence ID" value="MDO6416472.1"/>
    <property type="molecule type" value="Genomic_DNA"/>
</dbReference>
<proteinExistence type="predicted"/>
<evidence type="ECO:0000313" key="1">
    <source>
        <dbReference type="EMBL" id="MDO6416472.1"/>
    </source>
</evidence>
<gene>
    <name evidence="1" type="ORF">Q4F19_18965</name>
</gene>
<dbReference type="RefSeq" id="WP_303546035.1">
    <property type="nucleotide sequence ID" value="NZ_JAUOTP010000010.1"/>
</dbReference>
<accession>A0ABT8YEV0</accession>
<name>A0ABT8YEV0_9SPHN</name>
<organism evidence="1 2">
    <name type="scientific">Sphingomonas natans</name>
    <dbReference type="NCBI Taxonomy" id="3063330"/>
    <lineage>
        <taxon>Bacteria</taxon>
        <taxon>Pseudomonadati</taxon>
        <taxon>Pseudomonadota</taxon>
        <taxon>Alphaproteobacteria</taxon>
        <taxon>Sphingomonadales</taxon>
        <taxon>Sphingomonadaceae</taxon>
        <taxon>Sphingomonas</taxon>
    </lineage>
</organism>
<reference evidence="1" key="1">
    <citation type="submission" date="2023-07" db="EMBL/GenBank/DDBJ databases">
        <authorList>
            <person name="Kim M."/>
        </authorList>
    </citation>
    <scope>NUCLEOTIDE SEQUENCE</scope>
    <source>
        <strain evidence="1">BIUV-7</strain>
    </source>
</reference>
<sequence>MSEYPSSDCLVVKMNQVGRNLSDDIIGSVGTARTLAEFLAANGADMAEEDFDFLFGIGAIFAREGQKEVLADLYATILIETARRGGGERPSPQ</sequence>
<dbReference type="Proteomes" id="UP001169764">
    <property type="component" value="Unassembled WGS sequence"/>
</dbReference>
<comment type="caution">
    <text evidence="1">The sequence shown here is derived from an EMBL/GenBank/DDBJ whole genome shotgun (WGS) entry which is preliminary data.</text>
</comment>